<evidence type="ECO:0000259" key="11">
    <source>
        <dbReference type="Pfam" id="PF00218"/>
    </source>
</evidence>
<dbReference type="AlphaFoldDB" id="A0A1Z1FA98"/>
<dbReference type="GO" id="GO:0004640">
    <property type="term" value="F:phosphoribosylanthranilate isomerase activity"/>
    <property type="evidence" value="ECO:0007669"/>
    <property type="project" value="TreeGrafter"/>
</dbReference>
<name>A0A1Z1FA98_9SPHN</name>
<dbReference type="CDD" id="cd00331">
    <property type="entry name" value="IGPS"/>
    <property type="match status" value="1"/>
</dbReference>
<dbReference type="InterPro" id="IPR013785">
    <property type="entry name" value="Aldolase_TIM"/>
</dbReference>
<dbReference type="SUPFAM" id="SSF51366">
    <property type="entry name" value="Ribulose-phoshate binding barrel"/>
    <property type="match status" value="1"/>
</dbReference>
<evidence type="ECO:0000256" key="6">
    <source>
        <dbReference type="ARBA" id="ARBA00022793"/>
    </source>
</evidence>
<keyword evidence="7 10" id="KW-0822">Tryptophan biosynthesis</keyword>
<evidence type="ECO:0000256" key="1">
    <source>
        <dbReference type="ARBA" id="ARBA00001633"/>
    </source>
</evidence>
<dbReference type="EC" id="4.1.1.48" evidence="3 10"/>
<keyword evidence="5 10" id="KW-0028">Amino-acid biosynthesis</keyword>
<evidence type="ECO:0000256" key="9">
    <source>
        <dbReference type="ARBA" id="ARBA00023239"/>
    </source>
</evidence>
<dbReference type="GO" id="GO:0004425">
    <property type="term" value="F:indole-3-glycerol-phosphate synthase activity"/>
    <property type="evidence" value="ECO:0007669"/>
    <property type="project" value="UniProtKB-UniRule"/>
</dbReference>
<evidence type="ECO:0000256" key="4">
    <source>
        <dbReference type="ARBA" id="ARBA00018080"/>
    </source>
</evidence>
<dbReference type="RefSeq" id="WP_066843699.1">
    <property type="nucleotide sequence ID" value="NZ_CP019602.1"/>
</dbReference>
<evidence type="ECO:0000256" key="7">
    <source>
        <dbReference type="ARBA" id="ARBA00022822"/>
    </source>
</evidence>
<comment type="catalytic activity">
    <reaction evidence="1 10">
        <text>1-(2-carboxyphenylamino)-1-deoxy-D-ribulose 5-phosphate + H(+) = (1S,2R)-1-C-(indol-3-yl)glycerol 3-phosphate + CO2 + H2O</text>
        <dbReference type="Rhea" id="RHEA:23476"/>
        <dbReference type="ChEBI" id="CHEBI:15377"/>
        <dbReference type="ChEBI" id="CHEBI:15378"/>
        <dbReference type="ChEBI" id="CHEBI:16526"/>
        <dbReference type="ChEBI" id="CHEBI:58613"/>
        <dbReference type="ChEBI" id="CHEBI:58866"/>
        <dbReference type="EC" id="4.1.1.48"/>
    </reaction>
</comment>
<dbReference type="UniPathway" id="UPA00035">
    <property type="reaction ID" value="UER00043"/>
</dbReference>
<protein>
    <recommendedName>
        <fullName evidence="4 10">Indole-3-glycerol phosphate synthase</fullName>
        <shortName evidence="10">IGPS</shortName>
        <ecNumber evidence="3 10">4.1.1.48</ecNumber>
    </recommendedName>
</protein>
<keyword evidence="6 10" id="KW-0210">Decarboxylase</keyword>
<dbReference type="Pfam" id="PF00218">
    <property type="entry name" value="IGPS"/>
    <property type="match status" value="1"/>
</dbReference>
<dbReference type="InterPro" id="IPR013798">
    <property type="entry name" value="Indole-3-glycerol_P_synth_dom"/>
</dbReference>
<organism evidence="12 13">
    <name type="scientific">Croceicoccus marinus</name>
    <dbReference type="NCBI Taxonomy" id="450378"/>
    <lineage>
        <taxon>Bacteria</taxon>
        <taxon>Pseudomonadati</taxon>
        <taxon>Pseudomonadota</taxon>
        <taxon>Alphaproteobacteria</taxon>
        <taxon>Sphingomonadales</taxon>
        <taxon>Erythrobacteraceae</taxon>
        <taxon>Croceicoccus</taxon>
    </lineage>
</organism>
<dbReference type="NCBIfam" id="NF001377">
    <property type="entry name" value="PRK00278.2-4"/>
    <property type="match status" value="1"/>
</dbReference>
<gene>
    <name evidence="10" type="primary">trpC</name>
    <name evidence="12" type="ORF">A9D14_05430</name>
</gene>
<proteinExistence type="inferred from homology"/>
<dbReference type="NCBIfam" id="NF001373">
    <property type="entry name" value="PRK00278.1-6"/>
    <property type="match status" value="1"/>
</dbReference>
<comment type="pathway">
    <text evidence="2 10">Amino-acid biosynthesis; L-tryptophan biosynthesis; L-tryptophan from chorismate: step 4/5.</text>
</comment>
<dbReference type="InterPro" id="IPR045186">
    <property type="entry name" value="Indole-3-glycerol_P_synth"/>
</dbReference>
<dbReference type="InterPro" id="IPR011060">
    <property type="entry name" value="RibuloseP-bd_barrel"/>
</dbReference>
<evidence type="ECO:0000256" key="10">
    <source>
        <dbReference type="HAMAP-Rule" id="MF_00134"/>
    </source>
</evidence>
<keyword evidence="8 10" id="KW-0057">Aromatic amino acid biosynthesis</keyword>
<dbReference type="GO" id="GO:0000162">
    <property type="term" value="P:L-tryptophan biosynthetic process"/>
    <property type="evidence" value="ECO:0007669"/>
    <property type="project" value="UniProtKB-UniRule"/>
</dbReference>
<feature type="domain" description="Indole-3-glycerol phosphate synthase" evidence="11">
    <location>
        <begin position="7"/>
        <end position="260"/>
    </location>
</feature>
<evidence type="ECO:0000256" key="8">
    <source>
        <dbReference type="ARBA" id="ARBA00023141"/>
    </source>
</evidence>
<dbReference type="HAMAP" id="MF_00134_B">
    <property type="entry name" value="IGPS_B"/>
    <property type="match status" value="1"/>
</dbReference>
<comment type="similarity">
    <text evidence="10">Belongs to the TrpC family.</text>
</comment>
<dbReference type="OrthoDB" id="9804217at2"/>
<sequence>MSDRLLEICNVKREEVAARKKQRSLRDLEVLARAQEAPRGFAHRLEQASRRGFGLIAEIKKASPSKGLIRQDFDPPEHAREYATGGAACLSVLTDAPHFQGHEDYLVAARAACTLPVLRKDFMVDPWQVTEARAIGADAILIILAALDDCLAAEIEAAAIDAHMDVLVEVHDEAEMERSHRLRSGLIGVNNRDLRTFTTDIAATARLAPLAPPDALLVSESGIADHDDVQAICDMAGVRCFLVGESLMRQRDVTTATRDLLGLPRMAGLPGSMGPARWA</sequence>
<dbReference type="FunFam" id="3.20.20.70:FF:000024">
    <property type="entry name" value="Indole-3-glycerol phosphate synthase"/>
    <property type="match status" value="1"/>
</dbReference>
<dbReference type="PROSITE" id="PS00614">
    <property type="entry name" value="IGPS"/>
    <property type="match status" value="1"/>
</dbReference>
<dbReference type="NCBIfam" id="NF001370">
    <property type="entry name" value="PRK00278.1-2"/>
    <property type="match status" value="1"/>
</dbReference>
<dbReference type="Gene3D" id="3.20.20.70">
    <property type="entry name" value="Aldolase class I"/>
    <property type="match status" value="1"/>
</dbReference>
<evidence type="ECO:0000256" key="5">
    <source>
        <dbReference type="ARBA" id="ARBA00022605"/>
    </source>
</evidence>
<accession>A0A1Z1FA98</accession>
<dbReference type="KEGG" id="cman:A9D14_05430"/>
<dbReference type="InterPro" id="IPR001468">
    <property type="entry name" value="Indole-3-GlycerolPSynthase_CS"/>
</dbReference>
<reference evidence="12 13" key="1">
    <citation type="submission" date="2017-01" db="EMBL/GenBank/DDBJ databases">
        <title>Complete genome sequence of esterase-producing bacterium Croceicoccus marinus E4A9.</title>
        <authorList>
            <person name="Wu Y.-H."/>
            <person name="Cheng H."/>
            <person name="Xu L."/>
            <person name="Huo Y.-Y."/>
            <person name="Wang C.-S."/>
            <person name="Xu X.-W."/>
        </authorList>
    </citation>
    <scope>NUCLEOTIDE SEQUENCE [LARGE SCALE GENOMIC DNA]</scope>
    <source>
        <strain evidence="12 13">E4A9</strain>
    </source>
</reference>
<evidence type="ECO:0000256" key="3">
    <source>
        <dbReference type="ARBA" id="ARBA00012362"/>
    </source>
</evidence>
<evidence type="ECO:0000256" key="2">
    <source>
        <dbReference type="ARBA" id="ARBA00004696"/>
    </source>
</evidence>
<evidence type="ECO:0000313" key="12">
    <source>
        <dbReference type="EMBL" id="ARU15721.1"/>
    </source>
</evidence>
<dbReference type="STRING" id="450378.GCA_001661675_01086"/>
<keyword evidence="13" id="KW-1185">Reference proteome</keyword>
<dbReference type="Proteomes" id="UP000195807">
    <property type="component" value="Chromosome"/>
</dbReference>
<dbReference type="PANTHER" id="PTHR22854:SF2">
    <property type="entry name" value="INDOLE-3-GLYCEROL-PHOSPHATE SYNTHASE"/>
    <property type="match status" value="1"/>
</dbReference>
<evidence type="ECO:0000313" key="13">
    <source>
        <dbReference type="Proteomes" id="UP000195807"/>
    </source>
</evidence>
<keyword evidence="9 10" id="KW-0456">Lyase</keyword>
<dbReference type="PANTHER" id="PTHR22854">
    <property type="entry name" value="TRYPTOPHAN BIOSYNTHESIS PROTEIN"/>
    <property type="match status" value="1"/>
</dbReference>
<dbReference type="EMBL" id="CP019602">
    <property type="protein sequence ID" value="ARU15721.1"/>
    <property type="molecule type" value="Genomic_DNA"/>
</dbReference>